<dbReference type="EMBL" id="FQZO01000005">
    <property type="protein sequence ID" value="SHJ51833.1"/>
    <property type="molecule type" value="Genomic_DNA"/>
</dbReference>
<dbReference type="PANTHER" id="PTHR30575">
    <property type="entry name" value="PEPTIDASE M20"/>
    <property type="match status" value="1"/>
</dbReference>
<evidence type="ECO:0000313" key="2">
    <source>
        <dbReference type="EMBL" id="SHJ51833.1"/>
    </source>
</evidence>
<dbReference type="GO" id="GO:0005737">
    <property type="term" value="C:cytoplasm"/>
    <property type="evidence" value="ECO:0007669"/>
    <property type="project" value="TreeGrafter"/>
</dbReference>
<dbReference type="OrthoDB" id="9781032at2"/>
<dbReference type="PIRSF" id="PIRSF037226">
    <property type="entry name" value="Amidohydrolase_ACY1L2_prd"/>
    <property type="match status" value="1"/>
</dbReference>
<keyword evidence="3" id="KW-1185">Reference proteome</keyword>
<dbReference type="Gene3D" id="3.30.70.360">
    <property type="match status" value="1"/>
</dbReference>
<dbReference type="STRING" id="1121298.SAMN05444401_3285"/>
<organism evidence="2 3">
    <name type="scientific">Clostridium amylolyticum</name>
    <dbReference type="NCBI Taxonomy" id="1121298"/>
    <lineage>
        <taxon>Bacteria</taxon>
        <taxon>Bacillati</taxon>
        <taxon>Bacillota</taxon>
        <taxon>Clostridia</taxon>
        <taxon>Eubacteriales</taxon>
        <taxon>Clostridiaceae</taxon>
        <taxon>Clostridium</taxon>
    </lineage>
</organism>
<dbReference type="AlphaFoldDB" id="A0A1M6JYR9"/>
<dbReference type="GO" id="GO:0046657">
    <property type="term" value="P:folic acid catabolic process"/>
    <property type="evidence" value="ECO:0007669"/>
    <property type="project" value="TreeGrafter"/>
</dbReference>
<evidence type="ECO:0000256" key="1">
    <source>
        <dbReference type="PIRNR" id="PIRNR037226"/>
    </source>
</evidence>
<keyword evidence="2" id="KW-0378">Hydrolase</keyword>
<comment type="similarity">
    <text evidence="1">Belongs to the peptidase M20A family.</text>
</comment>
<gene>
    <name evidence="2" type="ORF">SAMN05444401_3285</name>
</gene>
<dbReference type="InterPro" id="IPR052030">
    <property type="entry name" value="Peptidase_M20/M20A_hydrolases"/>
</dbReference>
<dbReference type="SUPFAM" id="SSF53187">
    <property type="entry name" value="Zn-dependent exopeptidases"/>
    <property type="match status" value="1"/>
</dbReference>
<dbReference type="Gene3D" id="3.40.630.10">
    <property type="entry name" value="Zn peptidases"/>
    <property type="match status" value="1"/>
</dbReference>
<evidence type="ECO:0000313" key="3">
    <source>
        <dbReference type="Proteomes" id="UP000184080"/>
    </source>
</evidence>
<name>A0A1M6JYR9_9CLOT</name>
<reference evidence="2 3" key="1">
    <citation type="submission" date="2016-11" db="EMBL/GenBank/DDBJ databases">
        <authorList>
            <person name="Jaros S."/>
            <person name="Januszkiewicz K."/>
            <person name="Wedrychowicz H."/>
        </authorList>
    </citation>
    <scope>NUCLEOTIDE SEQUENCE [LARGE SCALE GENOMIC DNA]</scope>
    <source>
        <strain evidence="2 3">DSM 21864</strain>
    </source>
</reference>
<dbReference type="GO" id="GO:0016805">
    <property type="term" value="F:dipeptidase activity"/>
    <property type="evidence" value="ECO:0007669"/>
    <property type="project" value="InterPro"/>
</dbReference>
<protein>
    <recommendedName>
        <fullName evidence="1">Peptidase M20 domain-containing protein 2</fullName>
    </recommendedName>
</protein>
<dbReference type="InterPro" id="IPR017144">
    <property type="entry name" value="Xaa-Arg_dipeptidase"/>
</dbReference>
<sequence length="385" mass="42149">MKQEIINSINKCSDEFFTLSKYLFENPETSYKEFNACKNITSLLKEKGFKVKDNFLNIATAFEATYGNGYPKICTICEYDAVEGLGHITGHNLLTAISLMSAVSLKDVVDKTRGSITILGCPGEYLGGAKVTMAKQGVFDDVDLVLMAHPDIETSESGTSSAILPLSAKFLGNNGLSFLNRGSYTSLDAALLTFSILNTLIKGFPKEVNIDGVLSKGGITPLIIPKESEIKFYIRGKDTNTASKAEAKLREIIDFVEKILNIKSDICLYEPPYEELITNITLSRLFSHNLKECGIIDIHAPRDIYAGLSLGTVSHKSPCIHPYIGIIESNSIKYGTTEFARATLSDFAKENAMKAASALAITALDLIESDNLLSEVKTEFYDVIK</sequence>
<dbReference type="RefSeq" id="WP_073009080.1">
    <property type="nucleotide sequence ID" value="NZ_FQZO01000005.1"/>
</dbReference>
<proteinExistence type="inferred from homology"/>
<dbReference type="GO" id="GO:0071713">
    <property type="term" value="F:para-aminobenzoyl-glutamate hydrolase activity"/>
    <property type="evidence" value="ECO:0007669"/>
    <property type="project" value="TreeGrafter"/>
</dbReference>
<accession>A0A1M6JYR9</accession>
<dbReference type="PANTHER" id="PTHR30575:SF0">
    <property type="entry name" value="XAA-ARG DIPEPTIDASE"/>
    <property type="match status" value="1"/>
</dbReference>
<dbReference type="Proteomes" id="UP000184080">
    <property type="component" value="Unassembled WGS sequence"/>
</dbReference>